<dbReference type="EMBL" id="CATNWA010019954">
    <property type="protein sequence ID" value="CAI9615911.1"/>
    <property type="molecule type" value="Genomic_DNA"/>
</dbReference>
<feature type="non-terminal residue" evidence="1">
    <location>
        <position position="39"/>
    </location>
</feature>
<gene>
    <name evidence="1" type="ORF">SPARVUS_LOCUS15301837</name>
</gene>
<sequence length="39" mass="4185">MARGPQELSVRPCSPILPLLPISAHQCFLSVSISAAYQC</sequence>
<organism evidence="1 2">
    <name type="scientific">Staurois parvus</name>
    <dbReference type="NCBI Taxonomy" id="386267"/>
    <lineage>
        <taxon>Eukaryota</taxon>
        <taxon>Metazoa</taxon>
        <taxon>Chordata</taxon>
        <taxon>Craniata</taxon>
        <taxon>Vertebrata</taxon>
        <taxon>Euteleostomi</taxon>
        <taxon>Amphibia</taxon>
        <taxon>Batrachia</taxon>
        <taxon>Anura</taxon>
        <taxon>Neobatrachia</taxon>
        <taxon>Ranoidea</taxon>
        <taxon>Ranidae</taxon>
        <taxon>Staurois</taxon>
    </lineage>
</organism>
<dbReference type="Proteomes" id="UP001162483">
    <property type="component" value="Unassembled WGS sequence"/>
</dbReference>
<protein>
    <submittedName>
        <fullName evidence="1">Uncharacterized protein</fullName>
    </submittedName>
</protein>
<keyword evidence="2" id="KW-1185">Reference proteome</keyword>
<name>A0ABN9H2E7_9NEOB</name>
<accession>A0ABN9H2E7</accession>
<evidence type="ECO:0000313" key="2">
    <source>
        <dbReference type="Proteomes" id="UP001162483"/>
    </source>
</evidence>
<evidence type="ECO:0000313" key="1">
    <source>
        <dbReference type="EMBL" id="CAI9615911.1"/>
    </source>
</evidence>
<comment type="caution">
    <text evidence="1">The sequence shown here is derived from an EMBL/GenBank/DDBJ whole genome shotgun (WGS) entry which is preliminary data.</text>
</comment>
<reference evidence="1" key="1">
    <citation type="submission" date="2023-05" db="EMBL/GenBank/DDBJ databases">
        <authorList>
            <person name="Stuckert A."/>
        </authorList>
    </citation>
    <scope>NUCLEOTIDE SEQUENCE</scope>
</reference>
<proteinExistence type="predicted"/>